<reference evidence="1 2" key="1">
    <citation type="submission" date="2016-10" db="EMBL/GenBank/DDBJ databases">
        <title>Draft Genome Sequence of Rhizobacteria Flavobacterium johnsoniae CI04.</title>
        <authorList>
            <person name="Bravo J.I."/>
            <person name="Lozano G.L."/>
            <person name="Handelsman J."/>
        </authorList>
    </citation>
    <scope>NUCLEOTIDE SEQUENCE [LARGE SCALE GENOMIC DNA]</scope>
    <source>
        <strain evidence="1 2">CI04</strain>
    </source>
</reference>
<evidence type="ECO:0000313" key="1">
    <source>
        <dbReference type="EMBL" id="OIV40269.1"/>
    </source>
</evidence>
<keyword evidence="2" id="KW-1185">Reference proteome</keyword>
<dbReference type="OrthoDB" id="6057827at2"/>
<organism evidence="1 2">
    <name type="scientific">Flavobacterium johnsoniae</name>
    <name type="common">Cytophaga johnsonae</name>
    <dbReference type="NCBI Taxonomy" id="986"/>
    <lineage>
        <taxon>Bacteria</taxon>
        <taxon>Pseudomonadati</taxon>
        <taxon>Bacteroidota</taxon>
        <taxon>Flavobacteriia</taxon>
        <taxon>Flavobacteriales</taxon>
        <taxon>Flavobacteriaceae</taxon>
        <taxon>Flavobacterium</taxon>
    </lineage>
</organism>
<sequence length="307" mass="35600">MKKRCLSIIIGFLFFVAGNGQEIKNSEELKEKLKVINNELAASFLNKDSSVIIKYYDDKEPVCMPEYHRALYNKEDIKSYYQQWLSGFKISAYKRDIYEVQLIDNYAVEVGTFSINSINDKGSLLVYDGKYLNVWRIEKGDRLILVSEIWGANKAIEGSNFSFIKTKPAETPKPKINKTLETEVNKRNERIAQLVTNREGEKHALDFFTQDAIYLTYDTPMLIGMENIKPYFVEHEKPNGVSIDSISIKASRMIPLNNFVIEYGYYYVDVSWDNKKGRAIVTGKSTNLWKRDENGILMLYRQMVNHN</sequence>
<proteinExistence type="predicted"/>
<dbReference type="RefSeq" id="WP_071638394.1">
    <property type="nucleotide sequence ID" value="NZ_MLFK01000010.1"/>
</dbReference>
<dbReference type="SUPFAM" id="SSF54427">
    <property type="entry name" value="NTF2-like"/>
    <property type="match status" value="2"/>
</dbReference>
<name>A0A1J7BNW3_FLAJO</name>
<evidence type="ECO:0000313" key="2">
    <source>
        <dbReference type="Proteomes" id="UP000182826"/>
    </source>
</evidence>
<evidence type="ECO:0008006" key="3">
    <source>
        <dbReference type="Google" id="ProtNLM"/>
    </source>
</evidence>
<dbReference type="EMBL" id="MLFK01000010">
    <property type="protein sequence ID" value="OIV40269.1"/>
    <property type="molecule type" value="Genomic_DNA"/>
</dbReference>
<dbReference type="AlphaFoldDB" id="A0A1J7BNW3"/>
<gene>
    <name evidence="1" type="ORF">BKM63_20225</name>
</gene>
<dbReference type="InterPro" id="IPR032710">
    <property type="entry name" value="NTF2-like_dom_sf"/>
</dbReference>
<protein>
    <recommendedName>
        <fullName evidence="3">DUF4440 domain-containing protein</fullName>
    </recommendedName>
</protein>
<dbReference type="Gene3D" id="3.10.450.50">
    <property type="match status" value="2"/>
</dbReference>
<accession>A0A1J7BNW3</accession>
<comment type="caution">
    <text evidence="1">The sequence shown here is derived from an EMBL/GenBank/DDBJ whole genome shotgun (WGS) entry which is preliminary data.</text>
</comment>
<dbReference type="Proteomes" id="UP000182826">
    <property type="component" value="Unassembled WGS sequence"/>
</dbReference>